<proteinExistence type="predicted"/>
<evidence type="ECO:0000256" key="1">
    <source>
        <dbReference type="SAM" id="MobiDB-lite"/>
    </source>
</evidence>
<dbReference type="Proteomes" id="UP000887575">
    <property type="component" value="Unassembled WGS sequence"/>
</dbReference>
<organism evidence="3 4">
    <name type="scientific">Mesorhabditis belari</name>
    <dbReference type="NCBI Taxonomy" id="2138241"/>
    <lineage>
        <taxon>Eukaryota</taxon>
        <taxon>Metazoa</taxon>
        <taxon>Ecdysozoa</taxon>
        <taxon>Nematoda</taxon>
        <taxon>Chromadorea</taxon>
        <taxon>Rhabditida</taxon>
        <taxon>Rhabditina</taxon>
        <taxon>Rhabditomorpha</taxon>
        <taxon>Rhabditoidea</taxon>
        <taxon>Rhabditidae</taxon>
        <taxon>Mesorhabditinae</taxon>
        <taxon>Mesorhabditis</taxon>
    </lineage>
</organism>
<protein>
    <submittedName>
        <fullName evidence="4">Uncharacterized protein</fullName>
    </submittedName>
</protein>
<evidence type="ECO:0000313" key="4">
    <source>
        <dbReference type="WBParaSite" id="MBELARI_LOCUS6151"/>
    </source>
</evidence>
<reference evidence="4" key="1">
    <citation type="submission" date="2024-02" db="UniProtKB">
        <authorList>
            <consortium name="WormBaseParasite"/>
        </authorList>
    </citation>
    <scope>IDENTIFICATION</scope>
</reference>
<sequence>MKSLFVIALLLPIVAAQAPTEPEITEETKQKIAQEENALSPDAKTFVNRVKEAFEKNKGENGALNKEQVEAEVDQIRSELESNPTLKAEIEKFDKDVSSALEADPNMGETLKQAREMAEKTVNRRKRQDTTQQHHEFKKPTDAQMTAINQEIAQLQQTNPEAGKLATEAQSIMRNDTMTPKEKMGKLHELRNSNTDASVKTALHDFEEKVKSIIHGTANQ</sequence>
<dbReference type="WBParaSite" id="MBELARI_LOCUS6151">
    <property type="protein sequence ID" value="MBELARI_LOCUS6151"/>
    <property type="gene ID" value="MBELARI_LOCUS6151"/>
</dbReference>
<name>A0AAF3FGH2_9BILA</name>
<keyword evidence="2" id="KW-0732">Signal</keyword>
<accession>A0AAF3FGH2</accession>
<feature type="compositionally biased region" description="Basic and acidic residues" evidence="1">
    <location>
        <begin position="120"/>
        <end position="141"/>
    </location>
</feature>
<feature type="region of interest" description="Disordered" evidence="1">
    <location>
        <begin position="120"/>
        <end position="142"/>
    </location>
</feature>
<feature type="signal peptide" evidence="2">
    <location>
        <begin position="1"/>
        <end position="16"/>
    </location>
</feature>
<evidence type="ECO:0000256" key="2">
    <source>
        <dbReference type="SAM" id="SignalP"/>
    </source>
</evidence>
<feature type="chain" id="PRO_5041977671" evidence="2">
    <location>
        <begin position="17"/>
        <end position="220"/>
    </location>
</feature>
<dbReference type="AlphaFoldDB" id="A0AAF3FGH2"/>
<keyword evidence="3" id="KW-1185">Reference proteome</keyword>
<evidence type="ECO:0000313" key="3">
    <source>
        <dbReference type="Proteomes" id="UP000887575"/>
    </source>
</evidence>